<accession>A0A370TZD9</accession>
<dbReference type="OrthoDB" id="5235440at2759"/>
<reference evidence="1 2" key="1">
    <citation type="journal article" date="2018" name="IMA Fungus">
        <title>IMA Genome-F 9: Draft genome sequence of Annulohypoxylon stygium, Aspergillus mulundensis, Berkeleyomyces basicola (syn. Thielaviopsis basicola), Ceratocystis smalleyi, two Cercospora beticola strains, Coleophoma cylindrospora, Fusarium fracticaudum, Phialophora cf. hyalina, and Morchella septimelata.</title>
        <authorList>
            <person name="Wingfield B.D."/>
            <person name="Bills G.F."/>
            <person name="Dong Y."/>
            <person name="Huang W."/>
            <person name="Nel W.J."/>
            <person name="Swalarsk-Parry B.S."/>
            <person name="Vaghefi N."/>
            <person name="Wilken P.M."/>
            <person name="An Z."/>
            <person name="de Beer Z.W."/>
            <person name="De Vos L."/>
            <person name="Chen L."/>
            <person name="Duong T.A."/>
            <person name="Gao Y."/>
            <person name="Hammerbacher A."/>
            <person name="Kikkert J.R."/>
            <person name="Li Y."/>
            <person name="Li H."/>
            <person name="Li K."/>
            <person name="Li Q."/>
            <person name="Liu X."/>
            <person name="Ma X."/>
            <person name="Naidoo K."/>
            <person name="Pethybridge S.J."/>
            <person name="Sun J."/>
            <person name="Steenkamp E.T."/>
            <person name="van der Nest M.A."/>
            <person name="van Wyk S."/>
            <person name="Wingfield M.J."/>
            <person name="Xiong C."/>
            <person name="Yue Q."/>
            <person name="Zhang X."/>
        </authorList>
    </citation>
    <scope>NUCLEOTIDE SEQUENCE [LARGE SCALE GENOMIC DNA]</scope>
    <source>
        <strain evidence="1 2">BP 5553</strain>
    </source>
</reference>
<name>A0A370TZD9_9HELO</name>
<dbReference type="RefSeq" id="XP_031873526.1">
    <property type="nucleotide sequence ID" value="XM_032009472.1"/>
</dbReference>
<evidence type="ECO:0000313" key="1">
    <source>
        <dbReference type="EMBL" id="RDL40870.1"/>
    </source>
</evidence>
<keyword evidence="2" id="KW-1185">Reference proteome</keyword>
<dbReference type="Proteomes" id="UP000254866">
    <property type="component" value="Unassembled WGS sequence"/>
</dbReference>
<evidence type="ECO:0000313" key="2">
    <source>
        <dbReference type="Proteomes" id="UP000254866"/>
    </source>
</evidence>
<dbReference type="EMBL" id="NPIC01000001">
    <property type="protein sequence ID" value="RDL40870.1"/>
    <property type="molecule type" value="Genomic_DNA"/>
</dbReference>
<dbReference type="AlphaFoldDB" id="A0A370TZD9"/>
<proteinExistence type="predicted"/>
<comment type="caution">
    <text evidence="1">The sequence shown here is derived from an EMBL/GenBank/DDBJ whole genome shotgun (WGS) entry which is preliminary data.</text>
</comment>
<protein>
    <submittedName>
        <fullName evidence="1">Uncharacterized protein</fullName>
    </submittedName>
</protein>
<gene>
    <name evidence="1" type="ORF">BP5553_00849</name>
</gene>
<organism evidence="1 2">
    <name type="scientific">Venustampulla echinocandica</name>
    <dbReference type="NCBI Taxonomy" id="2656787"/>
    <lineage>
        <taxon>Eukaryota</taxon>
        <taxon>Fungi</taxon>
        <taxon>Dikarya</taxon>
        <taxon>Ascomycota</taxon>
        <taxon>Pezizomycotina</taxon>
        <taxon>Leotiomycetes</taxon>
        <taxon>Helotiales</taxon>
        <taxon>Pleuroascaceae</taxon>
        <taxon>Venustampulla</taxon>
    </lineage>
</organism>
<dbReference type="GeneID" id="43593698"/>
<sequence length="183" mass="21073">MLEKRARAEKNSRYFRLRSLCEAPIAVFDEYKFQEHRSLRQADGHHHYDNVAQHQSILLVRTGKGDGLSALISFNVLKHKALPLARNEEMCMFDIIHIPLQIGVRFVADLLLREEAAFPELVLGGPRLSKEPYHPFIKCEREAFAWGESRLVRAQERGQDLFIFNSDRCEGESAAQQASRRTP</sequence>